<dbReference type="InterPro" id="IPR013320">
    <property type="entry name" value="ConA-like_dom_sf"/>
</dbReference>
<dbReference type="EMBL" id="JAAOZD010000012">
    <property type="protein sequence ID" value="NIJ03422.1"/>
    <property type="molecule type" value="Genomic_DNA"/>
</dbReference>
<name>A0ABX0TRW8_9MICC</name>
<dbReference type="Proteomes" id="UP000802392">
    <property type="component" value="Unassembled WGS sequence"/>
</dbReference>
<keyword evidence="4" id="KW-1185">Reference proteome</keyword>
<dbReference type="SUPFAM" id="SSF49899">
    <property type="entry name" value="Concanavalin A-like lectins/glucanases"/>
    <property type="match status" value="1"/>
</dbReference>
<organism evidence="3 4">
    <name type="scientific">Paenarthrobacter ilicis</name>
    <dbReference type="NCBI Taxonomy" id="43665"/>
    <lineage>
        <taxon>Bacteria</taxon>
        <taxon>Bacillati</taxon>
        <taxon>Actinomycetota</taxon>
        <taxon>Actinomycetes</taxon>
        <taxon>Micrococcales</taxon>
        <taxon>Micrococcaceae</taxon>
        <taxon>Paenarthrobacter</taxon>
    </lineage>
</organism>
<protein>
    <submittedName>
        <fullName evidence="3">Uncharacterized protein</fullName>
    </submittedName>
</protein>
<evidence type="ECO:0000256" key="2">
    <source>
        <dbReference type="SAM" id="SignalP"/>
    </source>
</evidence>
<sequence>MATSAAFLRRACVPALAVSLVFSGLVLPSAAASMEPSVAAPVVSPVPSAAAAGEGSEGAAQAEAKATGEKVVVDSATTPTDLTVANPNGTFTRSISTLPVRMQTSGGWVDISTDLVKTVEDGKTVIKPEQVPVDVTIGAGGSSEMATIDDKKGHTIAQSWPFGTLPEPVLVGDTATYRQVLPGVDLVQIAHQTGVSQVLKIESAEAAKDPRVVQMRLYLDAGNAELGQSPQGTLTATGDDTGQVELRTTGGQWWDSSQAGASATDPGTTGLTRPFTLSLGQDGDKQTQVFGMSSILDTPGLQYPIYVDPLWHQDRTSYVFVDTAFPNTSYWNGQFTDSTVNVGYLPAYWAPDGVQHLARTYYQFEGKPFDTSAAIITARLSALETWASSCTPTGVASWITGNVSPSTTWNNQPSLTMRTDMGTVAKGYSSACPAGMVGFDLMAGKNILLNSSKWTIMLAADNENDTSGLGWKRFSNAATIDVDYNRNPYGPAIDSVQSGKWTDVPWQSKYVTRLTKPKLSVFAGDPDADGGNIQVNFSVRPAAGGGNVFTGSVYNTSPTWKQVIIDWGSVPALVEGDYILESRALDTWGGISPLMSFPFTVDTTAPQAPVVTSKSANLSPSNAAVADYTDLNSEPGKVPYQFEISNSFTDGRQMRASGFIYAVSEVQQVAPPATVTCQSQPTKEFIILCPETPKVLINIGTVSKKSYLSVWAFDAAGNVSAETYRKGDPKVVSLTVLEPEPVRTVEPLTLSGGAEWKDIVTTQASQEQRKPSGSCGPADATGTPNAKALQLGAGAKAEYPSRAVDTAENFSMSAWVCPTSLNGSIQSLITQVAGPTPGAALEIDELNGAARLQAWTGATSSHIVKGNPLVAGGWRYVTAVYDKINRQLRLSSTSGTTVTTWVVAASQNNIVSAGETQKVVIGQSLTGGQQFTGKIYRPMLTKGMLTTAQFDSVQDAFMNNGTETTGLLK</sequence>
<dbReference type="Pfam" id="PF13385">
    <property type="entry name" value="Laminin_G_3"/>
    <property type="match status" value="1"/>
</dbReference>
<dbReference type="Gene3D" id="2.60.120.200">
    <property type="match status" value="1"/>
</dbReference>
<feature type="region of interest" description="Disordered" evidence="1">
    <location>
        <begin position="255"/>
        <end position="280"/>
    </location>
</feature>
<dbReference type="RefSeq" id="WP_167269611.1">
    <property type="nucleotide sequence ID" value="NZ_JAAOZD010000012.1"/>
</dbReference>
<accession>A0ABX0TRW8</accession>
<feature type="signal peptide" evidence="2">
    <location>
        <begin position="1"/>
        <end position="17"/>
    </location>
</feature>
<feature type="region of interest" description="Disordered" evidence="1">
    <location>
        <begin position="762"/>
        <end position="784"/>
    </location>
</feature>
<keyword evidence="2" id="KW-0732">Signal</keyword>
<feature type="chain" id="PRO_5045971389" evidence="2">
    <location>
        <begin position="18"/>
        <end position="969"/>
    </location>
</feature>
<evidence type="ECO:0000313" key="4">
    <source>
        <dbReference type="Proteomes" id="UP000802392"/>
    </source>
</evidence>
<proteinExistence type="predicted"/>
<evidence type="ECO:0000313" key="3">
    <source>
        <dbReference type="EMBL" id="NIJ03422.1"/>
    </source>
</evidence>
<evidence type="ECO:0000256" key="1">
    <source>
        <dbReference type="SAM" id="MobiDB-lite"/>
    </source>
</evidence>
<gene>
    <name evidence="3" type="ORF">FHR86_003781</name>
</gene>
<comment type="caution">
    <text evidence="3">The sequence shown here is derived from an EMBL/GenBank/DDBJ whole genome shotgun (WGS) entry which is preliminary data.</text>
</comment>
<reference evidence="3 4" key="1">
    <citation type="submission" date="2020-03" db="EMBL/GenBank/DDBJ databases">
        <title>Genomic Encyclopedia of Type Strains, Phase III (KMG-III): the genomes of soil and plant-associated and newly described type strains.</title>
        <authorList>
            <person name="Whitman W."/>
        </authorList>
    </citation>
    <scope>NUCLEOTIDE SEQUENCE [LARGE SCALE GENOMIC DNA]</scope>
    <source>
        <strain evidence="3 4">CECT 4207</strain>
    </source>
</reference>
<feature type="compositionally biased region" description="Polar residues" evidence="1">
    <location>
        <begin position="255"/>
        <end position="271"/>
    </location>
</feature>